<dbReference type="AlphaFoldDB" id="A0A840L6I0"/>
<keyword evidence="3" id="KW-1185">Reference proteome</keyword>
<sequence>MAASLENSMDLQLNNPKPREARDPRETSQFELRFQSLFHTGKALAFPCNARGDVQLDALSAKALENYLFARAVVGREYAAPLVQVCEA</sequence>
<evidence type="ECO:0000313" key="3">
    <source>
        <dbReference type="Proteomes" id="UP000562027"/>
    </source>
</evidence>
<dbReference type="EMBL" id="JACHLP010000004">
    <property type="protein sequence ID" value="MBB4843636.1"/>
    <property type="molecule type" value="Genomic_DNA"/>
</dbReference>
<dbReference type="Proteomes" id="UP000562027">
    <property type="component" value="Unassembled WGS sequence"/>
</dbReference>
<organism evidence="2 3">
    <name type="scientific">Roseateles oligotrophus</name>
    <dbReference type="NCBI Taxonomy" id="1769250"/>
    <lineage>
        <taxon>Bacteria</taxon>
        <taxon>Pseudomonadati</taxon>
        <taxon>Pseudomonadota</taxon>
        <taxon>Betaproteobacteria</taxon>
        <taxon>Burkholderiales</taxon>
        <taxon>Sphaerotilaceae</taxon>
        <taxon>Roseateles</taxon>
    </lineage>
</organism>
<feature type="compositionally biased region" description="Polar residues" evidence="1">
    <location>
        <begin position="1"/>
        <end position="15"/>
    </location>
</feature>
<evidence type="ECO:0000313" key="2">
    <source>
        <dbReference type="EMBL" id="MBB4843636.1"/>
    </source>
</evidence>
<protein>
    <submittedName>
        <fullName evidence="2">Uncharacterized protein</fullName>
    </submittedName>
</protein>
<proteinExistence type="predicted"/>
<gene>
    <name evidence="2" type="ORF">HNP55_002159</name>
</gene>
<name>A0A840L6I0_9BURK</name>
<comment type="caution">
    <text evidence="2">The sequence shown here is derived from an EMBL/GenBank/DDBJ whole genome shotgun (WGS) entry which is preliminary data.</text>
</comment>
<reference evidence="2 3" key="1">
    <citation type="submission" date="2020-08" db="EMBL/GenBank/DDBJ databases">
        <title>Functional genomics of gut bacteria from endangered species of beetles.</title>
        <authorList>
            <person name="Carlos-Shanley C."/>
        </authorList>
    </citation>
    <scope>NUCLEOTIDE SEQUENCE [LARGE SCALE GENOMIC DNA]</scope>
    <source>
        <strain evidence="2 3">S00239</strain>
    </source>
</reference>
<feature type="compositionally biased region" description="Basic and acidic residues" evidence="1">
    <location>
        <begin position="17"/>
        <end position="27"/>
    </location>
</feature>
<evidence type="ECO:0000256" key="1">
    <source>
        <dbReference type="SAM" id="MobiDB-lite"/>
    </source>
</evidence>
<dbReference type="RefSeq" id="WP_348648690.1">
    <property type="nucleotide sequence ID" value="NZ_JACHLP010000004.1"/>
</dbReference>
<feature type="region of interest" description="Disordered" evidence="1">
    <location>
        <begin position="1"/>
        <end position="27"/>
    </location>
</feature>
<accession>A0A840L6I0</accession>